<proteinExistence type="inferred from homology"/>
<dbReference type="PANTHER" id="PTHR11035:SF35">
    <property type="entry name" value="VERY-LONG-CHAIN (3R)-3-HYDROXYACYL-COA DEHYDRATASE"/>
    <property type="match status" value="1"/>
</dbReference>
<dbReference type="PANTHER" id="PTHR11035">
    <property type="entry name" value="VERY-LONG-CHAIN (3R)-3-HYDROXYACYL-COA DEHYDRATASE"/>
    <property type="match status" value="1"/>
</dbReference>
<keyword evidence="11 13" id="KW-0275">Fatty acid biosynthesis</keyword>
<evidence type="ECO:0000256" key="10">
    <source>
        <dbReference type="ARBA" id="ARBA00023136"/>
    </source>
</evidence>
<evidence type="ECO:0000256" key="11">
    <source>
        <dbReference type="ARBA" id="ARBA00023160"/>
    </source>
</evidence>
<evidence type="ECO:0000256" key="13">
    <source>
        <dbReference type="RuleBase" id="RU363109"/>
    </source>
</evidence>
<dbReference type="GO" id="GO:0030497">
    <property type="term" value="P:fatty acid elongation"/>
    <property type="evidence" value="ECO:0007669"/>
    <property type="project" value="TreeGrafter"/>
</dbReference>
<evidence type="ECO:0000256" key="12">
    <source>
        <dbReference type="ARBA" id="ARBA00023239"/>
    </source>
</evidence>
<dbReference type="EMBL" id="KZ155776">
    <property type="protein sequence ID" value="OUS47842.1"/>
    <property type="molecule type" value="Genomic_DNA"/>
</dbReference>
<dbReference type="STRING" id="70448.Q018N9"/>
<comment type="pathway">
    <text evidence="2 13">Lipid metabolism; fatty acid biosynthesis.</text>
</comment>
<keyword evidence="12 13" id="KW-0456">Lyase</keyword>
<gene>
    <name evidence="15" type="ORF">BE221DRAFT_190164</name>
    <name evidence="14" type="ORF">OT_ostta05g03730</name>
</gene>
<dbReference type="GO" id="GO:0042761">
    <property type="term" value="P:very long-chain fatty acid biosynthetic process"/>
    <property type="evidence" value="ECO:0007669"/>
    <property type="project" value="TreeGrafter"/>
</dbReference>
<comment type="caution">
    <text evidence="13">Lacks conserved residue(s) required for the propagation of feature annotation.</text>
</comment>
<accession>A0A454XL98</accession>
<accession>Q018N9</accession>
<dbReference type="GO" id="GO:0102158">
    <property type="term" value="F:very-long-chain (3R)-3-hydroxyacyl-CoA dehydratase activity"/>
    <property type="evidence" value="ECO:0007669"/>
    <property type="project" value="UniProtKB-EC"/>
</dbReference>
<reference evidence="14" key="2">
    <citation type="journal article" date="2014" name="BMC Genomics">
        <title>An improved genome of the model marine alga Ostreococcus tauri unfolds by assessing Illumina de novo assemblies.</title>
        <authorList>
            <person name="Blanc-Mathieu R."/>
            <person name="Verhelst B."/>
            <person name="Derelle E."/>
            <person name="Rombauts S."/>
            <person name="Bouget F.Y."/>
            <person name="Carre I."/>
            <person name="Chateau A."/>
            <person name="Eyre-Walker A."/>
            <person name="Grimsley N."/>
            <person name="Moreau H."/>
            <person name="Piegu B."/>
            <person name="Rivals E."/>
            <person name="Schackwitz W."/>
            <person name="Van de Peer Y."/>
            <person name="Piganeau G."/>
        </authorList>
    </citation>
    <scope>NUCLEOTIDE SEQUENCE</scope>
    <source>
        <strain evidence="14">RCC4221</strain>
    </source>
</reference>
<comment type="similarity">
    <text evidence="3 13">Belongs to the very long-chain fatty acids dehydratase HACD family.</text>
</comment>
<dbReference type="Proteomes" id="UP000195557">
    <property type="component" value="Unassembled WGS sequence"/>
</dbReference>
<dbReference type="GeneID" id="9834453"/>
<protein>
    <recommendedName>
        <fullName evidence="4 13">Very-long-chain (3R)-3-hydroxyacyl-CoA dehydratase</fullName>
        <ecNumber evidence="4 13">4.2.1.134</ecNumber>
    </recommendedName>
</protein>
<name>Q018N9_OSTTA</name>
<dbReference type="EMBL" id="CAID01000005">
    <property type="protein sequence ID" value="CAL54136.1"/>
    <property type="molecule type" value="Genomic_DNA"/>
</dbReference>
<comment type="subcellular location">
    <subcellularLocation>
        <location evidence="13">Endoplasmic reticulum membrane</location>
        <topology evidence="13">Multi-pass membrane protein</topology>
    </subcellularLocation>
    <subcellularLocation>
        <location evidence="1">Membrane</location>
        <topology evidence="1">Multi-pass membrane protein</topology>
    </subcellularLocation>
</comment>
<comment type="catalytic activity">
    <reaction evidence="13">
        <text>a very-long-chain (3R)-3-hydroxyacyl-CoA = a very-long-chain (2E)-enoyl-CoA + H2O</text>
        <dbReference type="Rhea" id="RHEA:45812"/>
        <dbReference type="ChEBI" id="CHEBI:15377"/>
        <dbReference type="ChEBI" id="CHEBI:83728"/>
        <dbReference type="ChEBI" id="CHEBI:85440"/>
        <dbReference type="EC" id="4.2.1.134"/>
    </reaction>
</comment>
<feature type="transmembrane region" description="Helical" evidence="13">
    <location>
        <begin position="182"/>
        <end position="203"/>
    </location>
</feature>
<keyword evidence="6 13" id="KW-0812">Transmembrane</keyword>
<evidence type="ECO:0000256" key="9">
    <source>
        <dbReference type="ARBA" id="ARBA00023098"/>
    </source>
</evidence>
<keyword evidence="9 13" id="KW-0443">Lipid metabolism</keyword>
<keyword evidence="10 13" id="KW-0472">Membrane</keyword>
<reference evidence="15" key="3">
    <citation type="submission" date="2017-04" db="EMBL/GenBank/DDBJ databases">
        <title>Population genomics of picophytoplankton unveils novel chromosome hypervariability.</title>
        <authorList>
            <consortium name="DOE Joint Genome Institute"/>
            <person name="Blanc-Mathieu R."/>
            <person name="Krasovec M."/>
            <person name="Hebrard M."/>
            <person name="Yau S."/>
            <person name="Desgranges E."/>
            <person name="Martin J."/>
            <person name="Schackwitz W."/>
            <person name="Kuo A."/>
            <person name="Salin G."/>
            <person name="Donnadieu C."/>
            <person name="Desdevises Y."/>
            <person name="Sanchez-Ferandin S."/>
            <person name="Moreau H."/>
            <person name="Rivals E."/>
            <person name="Grigoriev I.V."/>
            <person name="Grimsley N."/>
            <person name="Eyre-Walker A."/>
            <person name="Piganeau G."/>
        </authorList>
    </citation>
    <scope>NUCLEOTIDE SEQUENCE [LARGE SCALE GENOMIC DNA]</scope>
    <source>
        <strain evidence="15">RCC 1115</strain>
    </source>
</reference>
<evidence type="ECO:0000313" key="16">
    <source>
        <dbReference type="Proteomes" id="UP000009170"/>
    </source>
</evidence>
<dbReference type="KEGG" id="ota:OT_ostta05g03730"/>
<dbReference type="RefSeq" id="XP_003079478.1">
    <property type="nucleotide sequence ID" value="XM_003079430.1"/>
</dbReference>
<accession>A0A1Y5IL85</accession>
<keyword evidence="8 13" id="KW-1133">Transmembrane helix</keyword>
<keyword evidence="7 13" id="KW-0276">Fatty acid metabolism</keyword>
<dbReference type="OrthoDB" id="46988at2759"/>
<dbReference type="GO" id="GO:0030148">
    <property type="term" value="P:sphingolipid biosynthetic process"/>
    <property type="evidence" value="ECO:0007669"/>
    <property type="project" value="TreeGrafter"/>
</dbReference>
<keyword evidence="16" id="KW-1185">Reference proteome</keyword>
<dbReference type="UniPathway" id="UPA00094"/>
<dbReference type="InParanoid" id="Q018N9"/>
<evidence type="ECO:0000256" key="3">
    <source>
        <dbReference type="ARBA" id="ARBA00007811"/>
    </source>
</evidence>
<evidence type="ECO:0000256" key="5">
    <source>
        <dbReference type="ARBA" id="ARBA00022516"/>
    </source>
</evidence>
<keyword evidence="13" id="KW-0256">Endoplasmic reticulum</keyword>
<dbReference type="Pfam" id="PF04387">
    <property type="entry name" value="PTPLA"/>
    <property type="match status" value="1"/>
</dbReference>
<dbReference type="Proteomes" id="UP000009170">
    <property type="component" value="Unassembled WGS sequence"/>
</dbReference>
<evidence type="ECO:0000313" key="15">
    <source>
        <dbReference type="EMBL" id="OUS47842.1"/>
    </source>
</evidence>
<evidence type="ECO:0000256" key="1">
    <source>
        <dbReference type="ARBA" id="ARBA00004141"/>
    </source>
</evidence>
<comment type="function">
    <text evidence="13">Catalyzes the third of the four reactions of the long-chain fatty acids elongation cycle. This endoplasmic reticulum-bound enzymatic process, allows the addition of two carbons to the chain of long- and very long-chain fatty acids/VLCFAs per cycle. This enzyme catalyzes the dehydration of the 3-hydroxyacyl-CoA intermediate into trans-2,3-enoyl-CoA, within each cycle of fatty acid elongation. Thereby, it participates to the production of VLCFAs of different chain lengths that are involved in multiple biological processes as precursors of membrane lipids and lipid mediators.</text>
</comment>
<dbReference type="AlphaFoldDB" id="Q018N9"/>
<evidence type="ECO:0000256" key="7">
    <source>
        <dbReference type="ARBA" id="ARBA00022832"/>
    </source>
</evidence>
<dbReference type="InterPro" id="IPR007482">
    <property type="entry name" value="Tyr_Pase-like_PTPLA"/>
</dbReference>
<dbReference type="EC" id="4.2.1.134" evidence="4 13"/>
<evidence type="ECO:0000256" key="2">
    <source>
        <dbReference type="ARBA" id="ARBA00005194"/>
    </source>
</evidence>
<keyword evidence="5 13" id="KW-0444">Lipid biosynthesis</keyword>
<organism evidence="14 16">
    <name type="scientific">Ostreococcus tauri</name>
    <name type="common">Marine green alga</name>
    <dbReference type="NCBI Taxonomy" id="70448"/>
    <lineage>
        <taxon>Eukaryota</taxon>
        <taxon>Viridiplantae</taxon>
        <taxon>Chlorophyta</taxon>
        <taxon>Mamiellophyceae</taxon>
        <taxon>Mamiellales</taxon>
        <taxon>Bathycoccaceae</taxon>
        <taxon>Ostreococcus</taxon>
    </lineage>
</organism>
<evidence type="ECO:0000256" key="4">
    <source>
        <dbReference type="ARBA" id="ARBA00013122"/>
    </source>
</evidence>
<sequence>MEMRRAYLVGYNGVEAMGWMVVLTLAVRCAVERGRSWTYDVVRDALVTVQIASFAEVLHALIGLTRTPAAAALMQWAGRTHCLLCALDGVRSNHSSDAATVLVFAWAITEVIRYPAYVCGLLGIESKALTWARYTVFVPLYPLGAGAEMKLMYDARAHARRTKMYAIEMPNAYNFAFDYPTFLNALLVLYPFLFHGLYSYMFAQRRKKLGGKEKQS</sequence>
<evidence type="ECO:0000256" key="6">
    <source>
        <dbReference type="ARBA" id="ARBA00022692"/>
    </source>
</evidence>
<dbReference type="GO" id="GO:0005789">
    <property type="term" value="C:endoplasmic reticulum membrane"/>
    <property type="evidence" value="ECO:0007669"/>
    <property type="project" value="UniProtKB-SubCell"/>
</dbReference>
<evidence type="ECO:0000313" key="14">
    <source>
        <dbReference type="EMBL" id="CAL54136.1"/>
    </source>
</evidence>
<reference evidence="14 16" key="1">
    <citation type="journal article" date="2006" name="Proc. Natl. Acad. Sci. U.S.A.">
        <title>Genome analysis of the smallest free-living eukaryote Ostreococcus tauri unveils many unique features.</title>
        <authorList>
            <person name="Derelle E."/>
            <person name="Ferraz C."/>
            <person name="Rombauts S."/>
            <person name="Rouze P."/>
            <person name="Worden A.Z."/>
            <person name="Robbens S."/>
            <person name="Partensky F."/>
            <person name="Degroeve S."/>
            <person name="Echeynie S."/>
            <person name="Cooke R."/>
            <person name="Saeys Y."/>
            <person name="Wuyts J."/>
            <person name="Jabbari K."/>
            <person name="Bowler C."/>
            <person name="Panaud O."/>
            <person name="Piegu B."/>
            <person name="Ball S.G."/>
            <person name="Ral J.-P."/>
            <person name="Bouget F.-Y."/>
            <person name="Piganeau G."/>
            <person name="De Baets B."/>
            <person name="Picard A."/>
            <person name="Delseny M."/>
            <person name="Demaille J."/>
            <person name="Van de Peer Y."/>
            <person name="Moreau H."/>
        </authorList>
    </citation>
    <scope>NUCLEOTIDE SEQUENCE [LARGE SCALE GENOMIC DNA]</scope>
    <source>
        <strain evidence="14 16">OTTH0595</strain>
    </source>
</reference>
<evidence type="ECO:0000256" key="8">
    <source>
        <dbReference type="ARBA" id="ARBA00022989"/>
    </source>
</evidence>